<dbReference type="SUPFAM" id="SSF63411">
    <property type="entry name" value="LuxS/MPP-like metallohydrolase"/>
    <property type="match status" value="2"/>
</dbReference>
<dbReference type="PANTHER" id="PTHR11851:SF49">
    <property type="entry name" value="MITOCHONDRIAL-PROCESSING PEPTIDASE SUBUNIT ALPHA"/>
    <property type="match status" value="1"/>
</dbReference>
<gene>
    <name evidence="4" type="ORF">H9853_01935</name>
</gene>
<dbReference type="Pfam" id="PF05193">
    <property type="entry name" value="Peptidase_M16_C"/>
    <property type="match status" value="1"/>
</dbReference>
<dbReference type="InterPro" id="IPR011249">
    <property type="entry name" value="Metalloenz_LuxS/M16"/>
</dbReference>
<dbReference type="GO" id="GO:0046872">
    <property type="term" value="F:metal ion binding"/>
    <property type="evidence" value="ECO:0007669"/>
    <property type="project" value="InterPro"/>
</dbReference>
<dbReference type="AlphaFoldDB" id="A0A9D1W6Y2"/>
<evidence type="ECO:0000259" key="3">
    <source>
        <dbReference type="Pfam" id="PF05193"/>
    </source>
</evidence>
<evidence type="ECO:0000259" key="2">
    <source>
        <dbReference type="Pfam" id="PF00675"/>
    </source>
</evidence>
<comment type="similarity">
    <text evidence="1">Belongs to the peptidase M16 family.</text>
</comment>
<feature type="domain" description="Peptidase M16 C-terminal" evidence="3">
    <location>
        <begin position="165"/>
        <end position="340"/>
    </location>
</feature>
<dbReference type="Pfam" id="PF00675">
    <property type="entry name" value="Peptidase_M16"/>
    <property type="match status" value="1"/>
</dbReference>
<evidence type="ECO:0000313" key="5">
    <source>
        <dbReference type="Proteomes" id="UP000824156"/>
    </source>
</evidence>
<sequence length="413" mass="46553">MDTEILELQNGIRCVFHPSSSPITHVCILIGVGSRDEEEGKFGLAHLIEHLLFKKTKKRSTHRILNRLESVGGDLNAYTTKEYTCIHASILNEYLDRALDLLADIIFNSVFPEVEIVKEKEVILDEIASYLDSPEEAIMDELEDIVFSETELGHNILGSEADLDNISREDILQFIKEKYTTDKIVIGISGNYTLAKVNRQFTKHFQAFPSVSSSNRERTTVSNLGFVSTQSKPIHQVHFMIGMHAYSQNNPNKIDLLLLNNMLGGMGMSSILNMAIREKHGIAYTIDSNYSVYSDSGVLSIYMGTDASKLNKAVKLVEKELNKLKTNPVSSFQLEKARKKFKGQIALSEENRLGVVIAESKNVLDYGRIITLEEVFQKLDKVTPQSLLNVANELFVEDNQVFLQYTPEHINSF</sequence>
<proteinExistence type="inferred from homology"/>
<comment type="caution">
    <text evidence="4">The sequence shown here is derived from an EMBL/GenBank/DDBJ whole genome shotgun (WGS) entry which is preliminary data.</text>
</comment>
<reference evidence="4" key="2">
    <citation type="submission" date="2021-04" db="EMBL/GenBank/DDBJ databases">
        <authorList>
            <person name="Gilroy R."/>
        </authorList>
    </citation>
    <scope>NUCLEOTIDE SEQUENCE</scope>
    <source>
        <strain evidence="4">1719</strain>
    </source>
</reference>
<dbReference type="InterPro" id="IPR011765">
    <property type="entry name" value="Pept_M16_N"/>
</dbReference>
<accession>A0A9D1W6Y2</accession>
<dbReference type="Gene3D" id="3.30.830.10">
    <property type="entry name" value="Metalloenzyme, LuxS/M16 peptidase-like"/>
    <property type="match status" value="2"/>
</dbReference>
<protein>
    <submittedName>
        <fullName evidence="4">Insulinase family protein</fullName>
    </submittedName>
</protein>
<dbReference type="Proteomes" id="UP000824156">
    <property type="component" value="Unassembled WGS sequence"/>
</dbReference>
<dbReference type="InterPro" id="IPR007863">
    <property type="entry name" value="Peptidase_M16_C"/>
</dbReference>
<evidence type="ECO:0000256" key="1">
    <source>
        <dbReference type="ARBA" id="ARBA00007261"/>
    </source>
</evidence>
<name>A0A9D1W6Y2_9SPHI</name>
<reference evidence="4" key="1">
    <citation type="journal article" date="2021" name="PeerJ">
        <title>Extensive microbial diversity within the chicken gut microbiome revealed by metagenomics and culture.</title>
        <authorList>
            <person name="Gilroy R."/>
            <person name="Ravi A."/>
            <person name="Getino M."/>
            <person name="Pursley I."/>
            <person name="Horton D.L."/>
            <person name="Alikhan N.F."/>
            <person name="Baker D."/>
            <person name="Gharbi K."/>
            <person name="Hall N."/>
            <person name="Watson M."/>
            <person name="Adriaenssens E.M."/>
            <person name="Foster-Nyarko E."/>
            <person name="Jarju S."/>
            <person name="Secka A."/>
            <person name="Antonio M."/>
            <person name="Oren A."/>
            <person name="Chaudhuri R.R."/>
            <person name="La Ragione R."/>
            <person name="Hildebrand F."/>
            <person name="Pallen M.J."/>
        </authorList>
    </citation>
    <scope>NUCLEOTIDE SEQUENCE</scope>
    <source>
        <strain evidence="4">1719</strain>
    </source>
</reference>
<dbReference type="InterPro" id="IPR050361">
    <property type="entry name" value="MPP/UQCRC_Complex"/>
</dbReference>
<evidence type="ECO:0000313" key="4">
    <source>
        <dbReference type="EMBL" id="HIX53759.1"/>
    </source>
</evidence>
<organism evidence="4 5">
    <name type="scientific">Candidatus Sphingobacterium stercoripullorum</name>
    <dbReference type="NCBI Taxonomy" id="2838759"/>
    <lineage>
        <taxon>Bacteria</taxon>
        <taxon>Pseudomonadati</taxon>
        <taxon>Bacteroidota</taxon>
        <taxon>Sphingobacteriia</taxon>
        <taxon>Sphingobacteriales</taxon>
        <taxon>Sphingobacteriaceae</taxon>
        <taxon>Sphingobacterium</taxon>
    </lineage>
</organism>
<feature type="domain" description="Peptidase M16 N-terminal" evidence="2">
    <location>
        <begin position="21"/>
        <end position="158"/>
    </location>
</feature>
<dbReference type="PANTHER" id="PTHR11851">
    <property type="entry name" value="METALLOPROTEASE"/>
    <property type="match status" value="1"/>
</dbReference>
<dbReference type="EMBL" id="DXEZ01000055">
    <property type="protein sequence ID" value="HIX53759.1"/>
    <property type="molecule type" value="Genomic_DNA"/>
</dbReference>